<evidence type="ECO:0000259" key="1">
    <source>
        <dbReference type="Pfam" id="PF00534"/>
    </source>
</evidence>
<gene>
    <name evidence="3" type="ORF">HMPREF3229_01335</name>
</gene>
<dbReference type="EMBL" id="LRQE01000034">
    <property type="protein sequence ID" value="KXA29709.1"/>
    <property type="molecule type" value="Genomic_DNA"/>
</dbReference>
<feature type="domain" description="Glycosyl transferase family 1" evidence="1">
    <location>
        <begin position="171"/>
        <end position="332"/>
    </location>
</feature>
<organism evidence="3">
    <name type="scientific">Peptoniphilus harei</name>
    <dbReference type="NCBI Taxonomy" id="54005"/>
    <lineage>
        <taxon>Bacteria</taxon>
        <taxon>Bacillati</taxon>
        <taxon>Bacillota</taxon>
        <taxon>Tissierellia</taxon>
        <taxon>Tissierellales</taxon>
        <taxon>Peptoniphilaceae</taxon>
        <taxon>Peptoniphilus</taxon>
    </lineage>
</organism>
<dbReference type="Gene3D" id="3.40.50.2000">
    <property type="entry name" value="Glycogen Phosphorylase B"/>
    <property type="match status" value="2"/>
</dbReference>
<name>A0A133PMB5_9FIRM</name>
<dbReference type="PATRIC" id="fig|54005.3.peg.1319"/>
<dbReference type="InterPro" id="IPR001296">
    <property type="entry name" value="Glyco_trans_1"/>
</dbReference>
<dbReference type="CDD" id="cd03801">
    <property type="entry name" value="GT4_PimA-like"/>
    <property type="match status" value="1"/>
</dbReference>
<dbReference type="Proteomes" id="UP000070174">
    <property type="component" value="Unassembled WGS sequence"/>
</dbReference>
<evidence type="ECO:0000313" key="4">
    <source>
        <dbReference type="Proteomes" id="UP000070174"/>
    </source>
</evidence>
<dbReference type="GO" id="GO:0016757">
    <property type="term" value="F:glycosyltransferase activity"/>
    <property type="evidence" value="ECO:0007669"/>
    <property type="project" value="InterPro"/>
</dbReference>
<dbReference type="SUPFAM" id="SSF53756">
    <property type="entry name" value="UDP-Glycosyltransferase/glycogen phosphorylase"/>
    <property type="match status" value="1"/>
</dbReference>
<protein>
    <submittedName>
        <fullName evidence="3">Glycosyltransferase, group 1 family protein</fullName>
    </submittedName>
</protein>
<evidence type="ECO:0000313" key="3">
    <source>
        <dbReference type="EMBL" id="KXA29709.1"/>
    </source>
</evidence>
<dbReference type="InterPro" id="IPR028098">
    <property type="entry name" value="Glyco_trans_4-like_N"/>
</dbReference>
<reference evidence="3 4" key="1">
    <citation type="submission" date="2016-01" db="EMBL/GenBank/DDBJ databases">
        <authorList>
            <person name="Oliw E.H."/>
        </authorList>
    </citation>
    <scope>NUCLEOTIDE SEQUENCE [LARGE SCALE GENOMIC DNA]</scope>
    <source>
        <strain evidence="3 4">CMW7756A</strain>
    </source>
</reference>
<sequence>MMIMKILHLLNYVGRGGSESYIKNLINTESDFEHQLLYNIDGGGVEDFQDLGVKTIQCDMKSPLDLRASKFLKNYVKGNDIDLVHTHFMRENGIAFLSKILGMKVPVINTRHMVSQISKKSAFLNKIFFTKNEKIIGVSSLVKERLIEEGAREEKILVLPPPIPLIGQVEPLKKEKDEKWILSVGRFSEEKGILFFIDGLNELFKEIDNARALIIGYGDLEDQMKKKIHNYKLQDKIEIVGYRSRPFDYLAAADLYVNHSKEEAFGLSIVEAGYCGAPLLITSNCGARDYFNEKNGSAKTFQYGDFEEFKEKALEILTKDDLANSLKVNAKKILDKDLNQGQVIKNIESLYEGVISESRKN</sequence>
<dbReference type="PANTHER" id="PTHR12526">
    <property type="entry name" value="GLYCOSYLTRANSFERASE"/>
    <property type="match status" value="1"/>
</dbReference>
<dbReference type="Pfam" id="PF00534">
    <property type="entry name" value="Glycos_transf_1"/>
    <property type="match status" value="1"/>
</dbReference>
<evidence type="ECO:0000259" key="2">
    <source>
        <dbReference type="Pfam" id="PF13439"/>
    </source>
</evidence>
<comment type="caution">
    <text evidence="3">The sequence shown here is derived from an EMBL/GenBank/DDBJ whole genome shotgun (WGS) entry which is preliminary data.</text>
</comment>
<accession>A0A133PMB5</accession>
<dbReference type="AlphaFoldDB" id="A0A133PMB5"/>
<feature type="domain" description="Glycosyltransferase subfamily 4-like N-terminal" evidence="2">
    <location>
        <begin position="16"/>
        <end position="164"/>
    </location>
</feature>
<proteinExistence type="predicted"/>
<dbReference type="Pfam" id="PF13439">
    <property type="entry name" value="Glyco_transf_4"/>
    <property type="match status" value="1"/>
</dbReference>
<keyword evidence="3" id="KW-0808">Transferase</keyword>